<accession>A0A9J6P306</accession>
<sequence>MNNILKEADMYAPLKKFLERQGFNVKGEVKDCDIVGDRDGHVVIIEMKKSLNFKLLLQGSLRQKLAENVYLAIEKPKKSHFTKEWNDKKYLLKRLELGLIFVSKDKVEVIIEPKEYNLKNVRRRNKKKRESLIKEFNNRTGDFNSGGVSKSKIVTAYREETLKIAYYINENGEISIKELIKLGCTKKTSSILQKNFYDWFKRVKRGTYSLTDKGERALRDYSDVIENIREKEIEEPV</sequence>
<evidence type="ECO:0000313" key="2">
    <source>
        <dbReference type="Proteomes" id="UP001056429"/>
    </source>
</evidence>
<reference evidence="1" key="1">
    <citation type="journal article" date="2021" name="mSystems">
        <title>Bacteria and Archaea Synergistically Convert Glycine Betaine to Biogenic Methane in the Formosa Cold Seep of the South China Sea.</title>
        <authorList>
            <person name="Li L."/>
            <person name="Zhang W."/>
            <person name="Zhang S."/>
            <person name="Song L."/>
            <person name="Sun Q."/>
            <person name="Zhang H."/>
            <person name="Xiang H."/>
            <person name="Dong X."/>
        </authorList>
    </citation>
    <scope>NUCLEOTIDE SEQUENCE</scope>
    <source>
        <strain evidence="1">ZWT</strain>
    </source>
</reference>
<dbReference type="Proteomes" id="UP001056429">
    <property type="component" value="Unassembled WGS sequence"/>
</dbReference>
<dbReference type="EMBL" id="JAGSOJ010000003">
    <property type="protein sequence ID" value="MCM1990999.1"/>
    <property type="molecule type" value="Genomic_DNA"/>
</dbReference>
<dbReference type="AlphaFoldDB" id="A0A9J6P306"/>
<keyword evidence="2" id="KW-1185">Reference proteome</keyword>
<name>A0A9J6P306_9CLOT</name>
<proteinExistence type="predicted"/>
<evidence type="ECO:0000313" key="1">
    <source>
        <dbReference type="EMBL" id="MCM1990999.1"/>
    </source>
</evidence>
<dbReference type="RefSeq" id="WP_250860109.1">
    <property type="nucleotide sequence ID" value="NZ_JAGSOJ010000003.1"/>
</dbReference>
<comment type="caution">
    <text evidence="1">The sequence shown here is derived from an EMBL/GenBank/DDBJ whole genome shotgun (WGS) entry which is preliminary data.</text>
</comment>
<protein>
    <submittedName>
        <fullName evidence="1">Uncharacterized protein</fullName>
    </submittedName>
</protein>
<organism evidence="1 2">
    <name type="scientific">Oceanirhabdus seepicola</name>
    <dbReference type="NCBI Taxonomy" id="2828781"/>
    <lineage>
        <taxon>Bacteria</taxon>
        <taxon>Bacillati</taxon>
        <taxon>Bacillota</taxon>
        <taxon>Clostridia</taxon>
        <taxon>Eubacteriales</taxon>
        <taxon>Clostridiaceae</taxon>
        <taxon>Oceanirhabdus</taxon>
    </lineage>
</organism>
<gene>
    <name evidence="1" type="ORF">KDK92_14805</name>
</gene>
<dbReference type="InterPro" id="IPR018679">
    <property type="entry name" value="DUF2161"/>
</dbReference>
<dbReference type="Pfam" id="PF09929">
    <property type="entry name" value="DUF2161"/>
    <property type="match status" value="1"/>
</dbReference>
<reference evidence="1" key="2">
    <citation type="submission" date="2021-04" db="EMBL/GenBank/DDBJ databases">
        <authorList>
            <person name="Dong X."/>
        </authorList>
    </citation>
    <scope>NUCLEOTIDE SEQUENCE</scope>
    <source>
        <strain evidence="1">ZWT</strain>
    </source>
</reference>